<dbReference type="AlphaFoldDB" id="A0A1B6DJY7"/>
<gene>
    <name evidence="1" type="ORF">g.13353</name>
</gene>
<proteinExistence type="predicted"/>
<dbReference type="InterPro" id="IPR019149">
    <property type="entry name" value="ABHD18"/>
</dbReference>
<evidence type="ECO:0008006" key="2">
    <source>
        <dbReference type="Google" id="ProtNLM"/>
    </source>
</evidence>
<name>A0A1B6DJY7_9HEMI</name>
<dbReference type="EMBL" id="GEDC01011295">
    <property type="protein sequence ID" value="JAS26003.1"/>
    <property type="molecule type" value="Transcribed_RNA"/>
</dbReference>
<organism evidence="1">
    <name type="scientific">Clastoptera arizonana</name>
    <name type="common">Arizona spittle bug</name>
    <dbReference type="NCBI Taxonomy" id="38151"/>
    <lineage>
        <taxon>Eukaryota</taxon>
        <taxon>Metazoa</taxon>
        <taxon>Ecdysozoa</taxon>
        <taxon>Arthropoda</taxon>
        <taxon>Hexapoda</taxon>
        <taxon>Insecta</taxon>
        <taxon>Pterygota</taxon>
        <taxon>Neoptera</taxon>
        <taxon>Paraneoptera</taxon>
        <taxon>Hemiptera</taxon>
        <taxon>Auchenorrhyncha</taxon>
        <taxon>Cercopoidea</taxon>
        <taxon>Clastopteridae</taxon>
        <taxon>Clastoptera</taxon>
    </lineage>
</organism>
<dbReference type="Pfam" id="PF09752">
    <property type="entry name" value="ABHD18"/>
    <property type="match status" value="1"/>
</dbReference>
<dbReference type="PANTHER" id="PTHR13617:SF14">
    <property type="entry name" value="PROTEIN ABHD18"/>
    <property type="match status" value="1"/>
</dbReference>
<accession>A0A1B6DJY7</accession>
<dbReference type="PANTHER" id="PTHR13617">
    <property type="entry name" value="PROTEIN ABHD18"/>
    <property type="match status" value="1"/>
</dbReference>
<sequence>MPSSKLDKFYRAVLLSKYFVKGWGNPIGLKRILEFRKVVSNRDKCFDLIPKNYPVTIDKEEEGSDFRIIEGHFFSPLVHYLPDLVPPESHNAYFQMILPKKWSSDHYKPVCIHMAGTGDHYYWRRRQVIAKPLLKEGNIGSILLENPFYGKRKPKDQVRSILHNVSDVFVMGGCLILESLALFNWCESQGYGPLGVTGMSMGGHMASLAATSWPKPLVVVPCLSWSTASGVFTEGVISGAINWELLETQFRTDSVYKAEIMNMVNVIEDVCILTLLKLDKSLLKTTLPAW</sequence>
<dbReference type="Gene3D" id="3.40.50.1820">
    <property type="entry name" value="alpha/beta hydrolase"/>
    <property type="match status" value="1"/>
</dbReference>
<protein>
    <recommendedName>
        <fullName evidence="2">Protein ABHD18</fullName>
    </recommendedName>
</protein>
<dbReference type="SUPFAM" id="SSF53474">
    <property type="entry name" value="alpha/beta-Hydrolases"/>
    <property type="match status" value="1"/>
</dbReference>
<evidence type="ECO:0000313" key="1">
    <source>
        <dbReference type="EMBL" id="JAS26003.1"/>
    </source>
</evidence>
<dbReference type="InterPro" id="IPR029058">
    <property type="entry name" value="AB_hydrolase_fold"/>
</dbReference>
<reference evidence="1" key="1">
    <citation type="submission" date="2015-12" db="EMBL/GenBank/DDBJ databases">
        <title>De novo transcriptome assembly of four potential Pierce s Disease insect vectors from Arizona vineyards.</title>
        <authorList>
            <person name="Tassone E.E."/>
        </authorList>
    </citation>
    <scope>NUCLEOTIDE SEQUENCE</scope>
</reference>